<sequence>MLFQDSSSSNNANMAETSLGWVQSFVAGGFWGLWALFVQRCVAAVLYRWWVAVRSRLLRSERVRSYAAALHTIDEKVLAEAKKKAGKEAKKQRRQQKEDARAQLRILRDARFPSPRPRDAARAWATGQL</sequence>
<accession>A0ABR1T4M5</accession>
<keyword evidence="3" id="KW-1185">Reference proteome</keyword>
<dbReference type="Proteomes" id="UP001480595">
    <property type="component" value="Unassembled WGS sequence"/>
</dbReference>
<feature type="compositionally biased region" description="Basic and acidic residues" evidence="1">
    <location>
        <begin position="110"/>
        <end position="121"/>
    </location>
</feature>
<dbReference type="EMBL" id="JAQQWL010000015">
    <property type="protein sequence ID" value="KAK8041532.1"/>
    <property type="molecule type" value="Genomic_DNA"/>
</dbReference>
<protein>
    <submittedName>
        <fullName evidence="2">Uncharacterized protein</fullName>
    </submittedName>
</protein>
<evidence type="ECO:0000313" key="3">
    <source>
        <dbReference type="Proteomes" id="UP001480595"/>
    </source>
</evidence>
<reference evidence="2 3" key="1">
    <citation type="submission" date="2023-01" db="EMBL/GenBank/DDBJ databases">
        <title>Analysis of 21 Apiospora genomes using comparative genomics revels a genus with tremendous synthesis potential of carbohydrate active enzymes and secondary metabolites.</title>
        <authorList>
            <person name="Sorensen T."/>
        </authorList>
    </citation>
    <scope>NUCLEOTIDE SEQUENCE [LARGE SCALE GENOMIC DNA]</scope>
    <source>
        <strain evidence="2 3">CBS 135458</strain>
    </source>
</reference>
<feature type="region of interest" description="Disordered" evidence="1">
    <location>
        <begin position="110"/>
        <end position="129"/>
    </location>
</feature>
<name>A0ABR1T4M5_9PEZI</name>
<comment type="caution">
    <text evidence="2">The sequence shown here is derived from an EMBL/GenBank/DDBJ whole genome shotgun (WGS) entry which is preliminary data.</text>
</comment>
<dbReference type="GeneID" id="92099011"/>
<dbReference type="RefSeq" id="XP_066709077.1">
    <property type="nucleotide sequence ID" value="XM_066865948.1"/>
</dbReference>
<proteinExistence type="predicted"/>
<evidence type="ECO:0000313" key="2">
    <source>
        <dbReference type="EMBL" id="KAK8041532.1"/>
    </source>
</evidence>
<gene>
    <name evidence="2" type="ORF">PG994_014539</name>
</gene>
<organism evidence="2 3">
    <name type="scientific">Apiospora phragmitis</name>
    <dbReference type="NCBI Taxonomy" id="2905665"/>
    <lineage>
        <taxon>Eukaryota</taxon>
        <taxon>Fungi</taxon>
        <taxon>Dikarya</taxon>
        <taxon>Ascomycota</taxon>
        <taxon>Pezizomycotina</taxon>
        <taxon>Sordariomycetes</taxon>
        <taxon>Xylariomycetidae</taxon>
        <taxon>Amphisphaeriales</taxon>
        <taxon>Apiosporaceae</taxon>
        <taxon>Apiospora</taxon>
    </lineage>
</organism>
<evidence type="ECO:0000256" key="1">
    <source>
        <dbReference type="SAM" id="MobiDB-lite"/>
    </source>
</evidence>